<evidence type="ECO:0000256" key="1">
    <source>
        <dbReference type="SAM" id="Phobius"/>
    </source>
</evidence>
<evidence type="ECO:0000313" key="3">
    <source>
        <dbReference type="Proteomes" id="UP000001544"/>
    </source>
</evidence>
<dbReference type="EMBL" id="CP001878">
    <property type="protein sequence ID" value="ADC49180.1"/>
    <property type="molecule type" value="Genomic_DNA"/>
</dbReference>
<keyword evidence="1" id="KW-1133">Transmembrane helix</keyword>
<dbReference type="STRING" id="398511.BpOF4_05590"/>
<keyword evidence="1" id="KW-0472">Membrane</keyword>
<dbReference type="HOGENOM" id="CLU_3196268_0_0_9"/>
<evidence type="ECO:0000313" key="2">
    <source>
        <dbReference type="EMBL" id="ADC49180.1"/>
    </source>
</evidence>
<proteinExistence type="predicted"/>
<keyword evidence="1" id="KW-0812">Transmembrane</keyword>
<organism evidence="2 3">
    <name type="scientific">Alkalihalophilus pseudofirmus (strain ATCC BAA-2126 / JCM 17055 / OF4)</name>
    <name type="common">Bacillus pseudofirmus</name>
    <dbReference type="NCBI Taxonomy" id="398511"/>
    <lineage>
        <taxon>Bacteria</taxon>
        <taxon>Bacillati</taxon>
        <taxon>Bacillota</taxon>
        <taxon>Bacilli</taxon>
        <taxon>Bacillales</taxon>
        <taxon>Bacillaceae</taxon>
        <taxon>Alkalihalophilus</taxon>
    </lineage>
</organism>
<dbReference type="KEGG" id="bpf:BpOF4_05590"/>
<keyword evidence="3" id="KW-1185">Reference proteome</keyword>
<dbReference type="AlphaFoldDB" id="D3FYF7"/>
<gene>
    <name evidence="2" type="ordered locus">BpOF4_05590</name>
</gene>
<reference evidence="2 3" key="1">
    <citation type="journal article" date="2011" name="Environ. Microbiol.">
        <title>Genome of alkaliphilic Bacillus pseudofirmus OF4 reveals adaptations that support the ability to grow in an external pH range from 7.5 to 11.4.</title>
        <authorList>
            <person name="Janto B."/>
            <person name="Ahmed A."/>
            <person name="Ito M."/>
            <person name="Liu J."/>
            <person name="Hicks D.B."/>
            <person name="Pagni S."/>
            <person name="Fackelmayer O.J."/>
            <person name="Smith T.A."/>
            <person name="Earl J."/>
            <person name="Elbourne L.D."/>
            <person name="Hassan K."/>
            <person name="Paulsen I.T."/>
            <person name="Kolsto A.B."/>
            <person name="Tourasse N.J."/>
            <person name="Ehrlich G.D."/>
            <person name="Boissy R."/>
            <person name="Ivey D.M."/>
            <person name="Li G."/>
            <person name="Xue Y."/>
            <person name="Ma Y."/>
            <person name="Hu F.Z."/>
            <person name="Krulwich T.A."/>
        </authorList>
    </citation>
    <scope>NUCLEOTIDE SEQUENCE [LARGE SCALE GENOMIC DNA]</scope>
    <source>
        <strain evidence="3">ATCC BAA-2126 / JCM 17055 / OF4</strain>
    </source>
</reference>
<sequence length="45" mass="5083">MKKLVVYLSYLVILGLAAYVFQLFFFIWVGMSRFRAADGPPGISP</sequence>
<name>D3FYF7_ALKPO</name>
<feature type="transmembrane region" description="Helical" evidence="1">
    <location>
        <begin position="6"/>
        <end position="29"/>
    </location>
</feature>
<accession>D3FYF7</accession>
<protein>
    <submittedName>
        <fullName evidence="2">Uncharacterized protein</fullName>
    </submittedName>
</protein>
<dbReference type="Proteomes" id="UP000001544">
    <property type="component" value="Chromosome"/>
</dbReference>